<keyword evidence="10" id="KW-0456">Lyase</keyword>
<dbReference type="FunFam" id="3.40.50.1100:FF:000005">
    <property type="entry name" value="Threonine dehydratase catabolic"/>
    <property type="match status" value="1"/>
</dbReference>
<keyword evidence="15" id="KW-1185">Reference proteome</keyword>
<dbReference type="FunFam" id="3.40.50.1100:FF:000007">
    <property type="entry name" value="L-threonine dehydratase catabolic TdcB"/>
    <property type="match status" value="1"/>
</dbReference>
<reference evidence="14" key="2">
    <citation type="submission" date="2020-09" db="EMBL/GenBank/DDBJ databases">
        <authorList>
            <person name="Sun Q."/>
            <person name="Ohkuma M."/>
        </authorList>
    </citation>
    <scope>NUCLEOTIDE SEQUENCE</scope>
    <source>
        <strain evidence="14">JCM 4234</strain>
    </source>
</reference>
<comment type="caution">
    <text evidence="14">The sequence shown here is derived from an EMBL/GenBank/DDBJ whole genome shotgun (WGS) entry which is preliminary data.</text>
</comment>
<comment type="function">
    <text evidence="11">Catalyzes the anaerobic formation of alpha-ketobutyrate and ammonia from threonine in a two-step reaction. The first step involved a dehydration of threonine and a production of enamine intermediates (aminocrotonate), which tautomerizes to its imine form (iminobutyrate). Both intermediates are unstable and short-lived. The second step is the nonenzymatic hydrolysis of the enamine/imine intermediates to form 2-ketobutyrate and free ammonia. In the low water environment of the cell, the second step is accelerated by RidA.</text>
</comment>
<evidence type="ECO:0000256" key="6">
    <source>
        <dbReference type="ARBA" id="ARBA00010869"/>
    </source>
</evidence>
<proteinExistence type="inferred from homology"/>
<comment type="similarity">
    <text evidence="6">Belongs to the serine/threonine dehydratase family.</text>
</comment>
<comment type="cofactor">
    <cofactor evidence="4">
        <name>Mn(2+)</name>
        <dbReference type="ChEBI" id="CHEBI:29035"/>
    </cofactor>
</comment>
<dbReference type="NCBIfam" id="NF005454">
    <property type="entry name" value="PRK07048.1"/>
    <property type="match status" value="1"/>
</dbReference>
<dbReference type="GO" id="GO:0070179">
    <property type="term" value="P:D-serine biosynthetic process"/>
    <property type="evidence" value="ECO:0007669"/>
    <property type="project" value="TreeGrafter"/>
</dbReference>
<dbReference type="GO" id="GO:0030170">
    <property type="term" value="F:pyridoxal phosphate binding"/>
    <property type="evidence" value="ECO:0007669"/>
    <property type="project" value="InterPro"/>
</dbReference>
<evidence type="ECO:0000256" key="3">
    <source>
        <dbReference type="ARBA" id="ARBA00001933"/>
    </source>
</evidence>
<dbReference type="GO" id="GO:0018114">
    <property type="term" value="F:threonine racemase activity"/>
    <property type="evidence" value="ECO:0007669"/>
    <property type="project" value="TreeGrafter"/>
</dbReference>
<comment type="cofactor">
    <cofactor evidence="3">
        <name>pyridoxal 5'-phosphate</name>
        <dbReference type="ChEBI" id="CHEBI:597326"/>
    </cofactor>
</comment>
<dbReference type="CDD" id="cd01562">
    <property type="entry name" value="Thr-dehyd"/>
    <property type="match status" value="1"/>
</dbReference>
<dbReference type="PROSITE" id="PS00165">
    <property type="entry name" value="DEHYDRATASE_SER_THR"/>
    <property type="match status" value="1"/>
</dbReference>
<name>A0A918LL29_STRGD</name>
<keyword evidence="8" id="KW-0460">Magnesium</keyword>
<dbReference type="SUPFAM" id="SSF53686">
    <property type="entry name" value="Tryptophan synthase beta subunit-like PLP-dependent enzymes"/>
    <property type="match status" value="1"/>
</dbReference>
<evidence type="ECO:0000256" key="12">
    <source>
        <dbReference type="ARBA" id="ARBA00031427"/>
    </source>
</evidence>
<dbReference type="GO" id="GO:0004794">
    <property type="term" value="F:threonine deaminase activity"/>
    <property type="evidence" value="ECO:0007669"/>
    <property type="project" value="UniProtKB-EC"/>
</dbReference>
<dbReference type="PANTHER" id="PTHR43050:SF1">
    <property type="entry name" value="SERINE RACEMASE"/>
    <property type="match status" value="1"/>
</dbReference>
<dbReference type="PANTHER" id="PTHR43050">
    <property type="entry name" value="SERINE / THREONINE RACEMASE FAMILY MEMBER"/>
    <property type="match status" value="1"/>
</dbReference>
<evidence type="ECO:0000256" key="9">
    <source>
        <dbReference type="ARBA" id="ARBA00022898"/>
    </source>
</evidence>
<comment type="cofactor">
    <cofactor evidence="2">
        <name>Ca(2+)</name>
        <dbReference type="ChEBI" id="CHEBI:29108"/>
    </cofactor>
</comment>
<evidence type="ECO:0000259" key="13">
    <source>
        <dbReference type="Pfam" id="PF00291"/>
    </source>
</evidence>
<accession>A0A918LL29</accession>
<evidence type="ECO:0000256" key="7">
    <source>
        <dbReference type="ARBA" id="ARBA00012096"/>
    </source>
</evidence>
<evidence type="ECO:0000313" key="14">
    <source>
        <dbReference type="EMBL" id="GGS67547.1"/>
    </source>
</evidence>
<feature type="domain" description="Tryptophan synthase beta chain-like PALP" evidence="13">
    <location>
        <begin position="24"/>
        <end position="308"/>
    </location>
</feature>
<evidence type="ECO:0000256" key="8">
    <source>
        <dbReference type="ARBA" id="ARBA00022842"/>
    </source>
</evidence>
<evidence type="ECO:0000313" key="15">
    <source>
        <dbReference type="Proteomes" id="UP000653493"/>
    </source>
</evidence>
<dbReference type="GO" id="GO:0000287">
    <property type="term" value="F:magnesium ion binding"/>
    <property type="evidence" value="ECO:0007669"/>
    <property type="project" value="TreeGrafter"/>
</dbReference>
<dbReference type="InterPro" id="IPR001926">
    <property type="entry name" value="TrpB-like_PALP"/>
</dbReference>
<dbReference type="AlphaFoldDB" id="A0A918LL29"/>
<evidence type="ECO:0000256" key="11">
    <source>
        <dbReference type="ARBA" id="ARBA00025527"/>
    </source>
</evidence>
<dbReference type="Gene3D" id="3.40.50.1100">
    <property type="match status" value="2"/>
</dbReference>
<evidence type="ECO:0000256" key="1">
    <source>
        <dbReference type="ARBA" id="ARBA00001274"/>
    </source>
</evidence>
<organism evidence="14 15">
    <name type="scientific">Streptomyces griseoviridis</name>
    <dbReference type="NCBI Taxonomy" id="45398"/>
    <lineage>
        <taxon>Bacteria</taxon>
        <taxon>Bacillati</taxon>
        <taxon>Actinomycetota</taxon>
        <taxon>Actinomycetes</taxon>
        <taxon>Kitasatosporales</taxon>
        <taxon>Streptomycetaceae</taxon>
        <taxon>Streptomyces</taxon>
    </lineage>
</organism>
<dbReference type="Proteomes" id="UP000653493">
    <property type="component" value="Unassembled WGS sequence"/>
</dbReference>
<evidence type="ECO:0000256" key="2">
    <source>
        <dbReference type="ARBA" id="ARBA00001913"/>
    </source>
</evidence>
<sequence length="322" mass="33512">MTASDPVTFADVRAAAALLEGVAHRTPVLTSRTLNALSGAEVFVKCENFQRVGAFKFRGAYHAAARLSPEQRARGIAAYSSGNHAQATALAARELGTHAVILMPEDAPRAKREATAGYGARIVTYDRYTEDRTALGEALARDNGMALIPPYDHPHVIAGQGTAALELLEETGPLDALLVPVGGGGLIAGSAVAAKALHPAVRVVGVEPEAGDDTRRSLAAGKRVAVPVPRTVADGQAVPTPGELTFAVNRRLVDEIALVSDEEIVRGMRFAFERLKIVLEPSGASALAALLAGRVEDPPRRIGVIASGGNVDTARFAALLAG</sequence>
<dbReference type="GO" id="GO:0030378">
    <property type="term" value="F:serine racemase activity"/>
    <property type="evidence" value="ECO:0007669"/>
    <property type="project" value="TreeGrafter"/>
</dbReference>
<dbReference type="GO" id="GO:0005524">
    <property type="term" value="F:ATP binding"/>
    <property type="evidence" value="ECO:0007669"/>
    <property type="project" value="TreeGrafter"/>
</dbReference>
<evidence type="ECO:0000256" key="4">
    <source>
        <dbReference type="ARBA" id="ARBA00001936"/>
    </source>
</evidence>
<dbReference type="Pfam" id="PF00291">
    <property type="entry name" value="PALP"/>
    <property type="match status" value="1"/>
</dbReference>
<dbReference type="InterPro" id="IPR036052">
    <property type="entry name" value="TrpB-like_PALP_sf"/>
</dbReference>
<evidence type="ECO:0000256" key="10">
    <source>
        <dbReference type="ARBA" id="ARBA00023239"/>
    </source>
</evidence>
<comment type="catalytic activity">
    <reaction evidence="1">
        <text>L-threonine = 2-oxobutanoate + NH4(+)</text>
        <dbReference type="Rhea" id="RHEA:22108"/>
        <dbReference type="ChEBI" id="CHEBI:16763"/>
        <dbReference type="ChEBI" id="CHEBI:28938"/>
        <dbReference type="ChEBI" id="CHEBI:57926"/>
        <dbReference type="EC" id="4.3.1.19"/>
    </reaction>
</comment>
<gene>
    <name evidence="14" type="ORF">GCM10010238_65320</name>
</gene>
<evidence type="ECO:0000256" key="5">
    <source>
        <dbReference type="ARBA" id="ARBA00001946"/>
    </source>
</evidence>
<reference evidence="14" key="1">
    <citation type="journal article" date="2014" name="Int. J. Syst. Evol. Microbiol.">
        <title>Complete genome sequence of Corynebacterium casei LMG S-19264T (=DSM 44701T), isolated from a smear-ripened cheese.</title>
        <authorList>
            <consortium name="US DOE Joint Genome Institute (JGI-PGF)"/>
            <person name="Walter F."/>
            <person name="Albersmeier A."/>
            <person name="Kalinowski J."/>
            <person name="Ruckert C."/>
        </authorList>
    </citation>
    <scope>NUCLEOTIDE SEQUENCE</scope>
    <source>
        <strain evidence="14">JCM 4234</strain>
    </source>
</reference>
<protein>
    <recommendedName>
        <fullName evidence="7">threonine ammonia-lyase</fullName>
        <ecNumber evidence="7">4.3.1.19</ecNumber>
    </recommendedName>
    <alternativeName>
        <fullName evidence="12">Threonine deaminase</fullName>
    </alternativeName>
</protein>
<keyword evidence="9" id="KW-0663">Pyridoxal phosphate</keyword>
<dbReference type="EC" id="4.3.1.19" evidence="7"/>
<comment type="cofactor">
    <cofactor evidence="5">
        <name>Mg(2+)</name>
        <dbReference type="ChEBI" id="CHEBI:18420"/>
    </cofactor>
</comment>
<dbReference type="GO" id="GO:0003941">
    <property type="term" value="F:L-serine ammonia-lyase activity"/>
    <property type="evidence" value="ECO:0007669"/>
    <property type="project" value="TreeGrafter"/>
</dbReference>
<dbReference type="InterPro" id="IPR000634">
    <property type="entry name" value="Ser/Thr_deHydtase_PyrdxlP-BS"/>
</dbReference>
<dbReference type="EMBL" id="BMSL01000035">
    <property type="protein sequence ID" value="GGS67547.1"/>
    <property type="molecule type" value="Genomic_DNA"/>
</dbReference>